<reference evidence="5 6" key="1">
    <citation type="submission" date="2015-06" db="EMBL/GenBank/DDBJ databases">
        <title>Survival trade-offs in plant roots during colonization by closely related pathogenic and mutualistic fungi.</title>
        <authorList>
            <person name="Hacquard S."/>
            <person name="Kracher B."/>
            <person name="Hiruma K."/>
            <person name="Weinman A."/>
            <person name="Muench P."/>
            <person name="Garrido Oter R."/>
            <person name="Ver Loren van Themaat E."/>
            <person name="Dallerey J.-F."/>
            <person name="Damm U."/>
            <person name="Henrissat B."/>
            <person name="Lespinet O."/>
            <person name="Thon M."/>
            <person name="Kemen E."/>
            <person name="McHardy A.C."/>
            <person name="Schulze-Lefert P."/>
            <person name="O'Connell R.J."/>
        </authorList>
    </citation>
    <scope>NUCLEOTIDE SEQUENCE [LARGE SCALE GENOMIC DNA]</scope>
    <source>
        <strain evidence="5 6">MAFF 238704</strain>
    </source>
</reference>
<dbReference type="InterPro" id="IPR036866">
    <property type="entry name" value="RibonucZ/Hydroxyglut_hydro"/>
</dbReference>
<organism evidence="5 6">
    <name type="scientific">Colletotrichum incanum</name>
    <name type="common">Soybean anthracnose fungus</name>
    <dbReference type="NCBI Taxonomy" id="1573173"/>
    <lineage>
        <taxon>Eukaryota</taxon>
        <taxon>Fungi</taxon>
        <taxon>Dikarya</taxon>
        <taxon>Ascomycota</taxon>
        <taxon>Pezizomycotina</taxon>
        <taxon>Sordariomycetes</taxon>
        <taxon>Hypocreomycetidae</taxon>
        <taxon>Glomerellales</taxon>
        <taxon>Glomerellaceae</taxon>
        <taxon>Colletotrichum</taxon>
        <taxon>Colletotrichum spaethianum species complex</taxon>
    </lineage>
</organism>
<dbReference type="GO" id="GO:0046872">
    <property type="term" value="F:metal ion binding"/>
    <property type="evidence" value="ECO:0007669"/>
    <property type="project" value="UniProtKB-KW"/>
</dbReference>
<dbReference type="Proteomes" id="UP000076584">
    <property type="component" value="Unassembled WGS sequence"/>
</dbReference>
<comment type="caution">
    <text evidence="5">The sequence shown here is derived from an EMBL/GenBank/DDBJ whole genome shotgun (WGS) entry which is preliminary data.</text>
</comment>
<gene>
    <name evidence="5" type="ORF">CI238_03404</name>
</gene>
<dbReference type="PANTHER" id="PTHR42978:SF5">
    <property type="entry name" value="METALLO-BETA-LACTAMASE DOMAIN-CONTAINING PROTEIN"/>
    <property type="match status" value="1"/>
</dbReference>
<evidence type="ECO:0000313" key="6">
    <source>
        <dbReference type="Proteomes" id="UP000076584"/>
    </source>
</evidence>
<dbReference type="SUPFAM" id="SSF56281">
    <property type="entry name" value="Metallo-hydrolase/oxidoreductase"/>
    <property type="match status" value="1"/>
</dbReference>
<dbReference type="InterPro" id="IPR001279">
    <property type="entry name" value="Metallo-B-lactamas"/>
</dbReference>
<comment type="similarity">
    <text evidence="1">Belongs to the metallo-beta-lactamase superfamily.</text>
</comment>
<dbReference type="EMBL" id="LFIW01001905">
    <property type="protein sequence ID" value="KZL80414.1"/>
    <property type="molecule type" value="Genomic_DNA"/>
</dbReference>
<proteinExistence type="inferred from homology"/>
<dbReference type="STRING" id="1573173.A0A161VSR9"/>
<dbReference type="CDD" id="cd07730">
    <property type="entry name" value="metallo-hydrolase-like_MBL-fold"/>
    <property type="match status" value="1"/>
</dbReference>
<accession>A0A161VSR9</accession>
<keyword evidence="4" id="KW-0862">Zinc</keyword>
<keyword evidence="6" id="KW-1185">Reference proteome</keyword>
<protein>
    <submittedName>
        <fullName evidence="5">Metallo-beta-lactamase superfamily protein</fullName>
    </submittedName>
</protein>
<keyword evidence="3" id="KW-0378">Hydrolase</keyword>
<dbReference type="GO" id="GO:0016787">
    <property type="term" value="F:hydrolase activity"/>
    <property type="evidence" value="ECO:0007669"/>
    <property type="project" value="UniProtKB-KW"/>
</dbReference>
<evidence type="ECO:0000256" key="2">
    <source>
        <dbReference type="ARBA" id="ARBA00022723"/>
    </source>
</evidence>
<dbReference type="Gene3D" id="3.60.15.10">
    <property type="entry name" value="Ribonuclease Z/Hydroxyacylglutathione hydrolase-like"/>
    <property type="match status" value="1"/>
</dbReference>
<name>A0A161VSR9_COLIC</name>
<sequence>MSAATAIPKPLPVVFIPESLSTVDVRVMDTSTLIHLNPDLFWRPKIDGFDGLHAPIYCFLISNPRTGRHVLFDLGVRPDWRNYAPKTVELIESTTIVTPGSDVAGMLDADNTVAIRSTDIDAVIWSHNHFDHIGDITRFPSTTRLIVGPGVRAATWPGWPTRPDAIVLDADAEGRVVHEINFDDGSLKIGQFKAFDFFGDGSFYLLDAPGHAVGHICALARTDAAPHPDGQNKSLFIFMGADACHHMGVLRPSLYQPLPPSETLQKVLQDGHESGFCPGLLDAWMTHHSTAPFFEVNAPGPIFPDGPSSFATVQKIQELDALDNVFVIMAHDLSLQNVLPLFPEKINGWAESGIKTDSRWLFCNDFVPHPKPSGD</sequence>
<evidence type="ECO:0000313" key="5">
    <source>
        <dbReference type="EMBL" id="KZL80414.1"/>
    </source>
</evidence>
<dbReference type="OrthoDB" id="10250730at2759"/>
<evidence type="ECO:0000256" key="1">
    <source>
        <dbReference type="ARBA" id="ARBA00007749"/>
    </source>
</evidence>
<dbReference type="SMART" id="SM00849">
    <property type="entry name" value="Lactamase_B"/>
    <property type="match status" value="1"/>
</dbReference>
<dbReference type="AlphaFoldDB" id="A0A161VSR9"/>
<keyword evidence="2" id="KW-0479">Metal-binding</keyword>
<evidence type="ECO:0000256" key="3">
    <source>
        <dbReference type="ARBA" id="ARBA00022801"/>
    </source>
</evidence>
<dbReference type="InterPro" id="IPR051013">
    <property type="entry name" value="MBL_superfamily_lactonases"/>
</dbReference>
<dbReference type="Pfam" id="PF00753">
    <property type="entry name" value="Lactamase_B"/>
    <property type="match status" value="1"/>
</dbReference>
<dbReference type="PANTHER" id="PTHR42978">
    <property type="entry name" value="QUORUM-QUENCHING LACTONASE YTNP-RELATED-RELATED"/>
    <property type="match status" value="1"/>
</dbReference>
<evidence type="ECO:0000256" key="4">
    <source>
        <dbReference type="ARBA" id="ARBA00022833"/>
    </source>
</evidence>